<dbReference type="InterPro" id="IPR013766">
    <property type="entry name" value="Thioredoxin_domain"/>
</dbReference>
<dbReference type="InterPro" id="IPR050553">
    <property type="entry name" value="Thioredoxin_ResA/DsbE_sf"/>
</dbReference>
<dbReference type="SUPFAM" id="SSF52833">
    <property type="entry name" value="Thioredoxin-like"/>
    <property type="match status" value="1"/>
</dbReference>
<evidence type="ECO:0000256" key="2">
    <source>
        <dbReference type="ARBA" id="ARBA00022748"/>
    </source>
</evidence>
<feature type="region of interest" description="Disordered" evidence="6">
    <location>
        <begin position="1"/>
        <end position="24"/>
    </location>
</feature>
<evidence type="ECO:0000313" key="9">
    <source>
        <dbReference type="EMBL" id="MDO8107611.1"/>
    </source>
</evidence>
<dbReference type="Gene3D" id="3.40.30.10">
    <property type="entry name" value="Glutaredoxin"/>
    <property type="match status" value="1"/>
</dbReference>
<feature type="compositionally biased region" description="Basic and acidic residues" evidence="6">
    <location>
        <begin position="1"/>
        <end position="13"/>
    </location>
</feature>
<keyword evidence="2" id="KW-0201">Cytochrome c-type biogenesis</keyword>
<keyword evidence="5" id="KW-0676">Redox-active center</keyword>
<evidence type="ECO:0000256" key="5">
    <source>
        <dbReference type="ARBA" id="ARBA00023284"/>
    </source>
</evidence>
<evidence type="ECO:0000256" key="4">
    <source>
        <dbReference type="ARBA" id="ARBA00023157"/>
    </source>
</evidence>
<keyword evidence="10" id="KW-1185">Reference proteome</keyword>
<accession>A0ABT9D9Q2</accession>
<feature type="domain" description="Thioredoxin" evidence="8">
    <location>
        <begin position="60"/>
        <end position="208"/>
    </location>
</feature>
<dbReference type="Pfam" id="PF00578">
    <property type="entry name" value="AhpC-TSA"/>
    <property type="match status" value="1"/>
</dbReference>
<proteinExistence type="predicted"/>
<keyword evidence="4" id="KW-1015">Disulfide bond</keyword>
<keyword evidence="7" id="KW-0472">Membrane</keyword>
<dbReference type="InterPro" id="IPR000866">
    <property type="entry name" value="AhpC/TSA"/>
</dbReference>
<evidence type="ECO:0000256" key="1">
    <source>
        <dbReference type="ARBA" id="ARBA00004196"/>
    </source>
</evidence>
<dbReference type="Proteomes" id="UP001232536">
    <property type="component" value="Unassembled WGS sequence"/>
</dbReference>
<evidence type="ECO:0000259" key="8">
    <source>
        <dbReference type="PROSITE" id="PS51352"/>
    </source>
</evidence>
<keyword evidence="7" id="KW-1133">Transmembrane helix</keyword>
<dbReference type="PANTHER" id="PTHR42852">
    <property type="entry name" value="THIOL:DISULFIDE INTERCHANGE PROTEIN DSBE"/>
    <property type="match status" value="1"/>
</dbReference>
<dbReference type="PROSITE" id="PS51352">
    <property type="entry name" value="THIOREDOXIN_2"/>
    <property type="match status" value="1"/>
</dbReference>
<organism evidence="9 10">
    <name type="scientific">Actinotalea lenta</name>
    <dbReference type="NCBI Taxonomy" id="3064654"/>
    <lineage>
        <taxon>Bacteria</taxon>
        <taxon>Bacillati</taxon>
        <taxon>Actinomycetota</taxon>
        <taxon>Actinomycetes</taxon>
        <taxon>Micrococcales</taxon>
        <taxon>Cellulomonadaceae</taxon>
        <taxon>Actinotalea</taxon>
    </lineage>
</organism>
<sequence>MSSTSEARRREAQRQPPVAPLRAKAARGRRLGSLSIWLGVLLLVAAVTTAGLVTSRPASSDDHHAAPNFTLPTTAGTTVSLSDFRGRPVLLYFNEGAGCDACTAQLAAIEQDRAAFDDLGVAILPIVMNSRAQIQADLDRFGVTIPVLLDDGAVSKAYDTLGKGMHAGLPGHSFILIDAQGTQLWYGEYPSMWLAPADLRKEITSRLDA</sequence>
<comment type="subcellular location">
    <subcellularLocation>
        <location evidence="1">Cell envelope</location>
    </subcellularLocation>
</comment>
<keyword evidence="3" id="KW-0735">Signal-anchor</keyword>
<evidence type="ECO:0000256" key="7">
    <source>
        <dbReference type="SAM" id="Phobius"/>
    </source>
</evidence>
<protein>
    <submittedName>
        <fullName evidence="9">Peroxiredoxin family protein</fullName>
    </submittedName>
</protein>
<dbReference type="RefSeq" id="WP_304601229.1">
    <property type="nucleotide sequence ID" value="NZ_JAUQYO010000001.1"/>
</dbReference>
<dbReference type="EMBL" id="JAUQYP010000001">
    <property type="protein sequence ID" value="MDO8107611.1"/>
    <property type="molecule type" value="Genomic_DNA"/>
</dbReference>
<dbReference type="PANTHER" id="PTHR42852:SF6">
    <property type="entry name" value="THIOL:DISULFIDE INTERCHANGE PROTEIN DSBE"/>
    <property type="match status" value="1"/>
</dbReference>
<feature type="transmembrane region" description="Helical" evidence="7">
    <location>
        <begin position="31"/>
        <end position="53"/>
    </location>
</feature>
<evidence type="ECO:0000256" key="6">
    <source>
        <dbReference type="SAM" id="MobiDB-lite"/>
    </source>
</evidence>
<name>A0ABT9D9Q2_9CELL</name>
<gene>
    <name evidence="9" type="ORF">Q6348_10430</name>
</gene>
<dbReference type="InterPro" id="IPR036249">
    <property type="entry name" value="Thioredoxin-like_sf"/>
</dbReference>
<evidence type="ECO:0000256" key="3">
    <source>
        <dbReference type="ARBA" id="ARBA00022968"/>
    </source>
</evidence>
<evidence type="ECO:0000313" key="10">
    <source>
        <dbReference type="Proteomes" id="UP001232536"/>
    </source>
</evidence>
<keyword evidence="7" id="KW-0812">Transmembrane</keyword>
<comment type="caution">
    <text evidence="9">The sequence shown here is derived from an EMBL/GenBank/DDBJ whole genome shotgun (WGS) entry which is preliminary data.</text>
</comment>
<reference evidence="9 10" key="1">
    <citation type="submission" date="2023-07" db="EMBL/GenBank/DDBJ databases">
        <title>Description of novel actinomycetes strains, isolated from tidal flat sediment.</title>
        <authorList>
            <person name="Lu C."/>
        </authorList>
    </citation>
    <scope>NUCLEOTIDE SEQUENCE [LARGE SCALE GENOMIC DNA]</scope>
    <source>
        <strain evidence="9 10">SYSU T00b441</strain>
    </source>
</reference>